<dbReference type="InterPro" id="IPR004358">
    <property type="entry name" value="Sig_transdc_His_kin-like_C"/>
</dbReference>
<dbReference type="EMBL" id="JACRSO010000002">
    <property type="protein sequence ID" value="MBC8528957.1"/>
    <property type="molecule type" value="Genomic_DNA"/>
</dbReference>
<reference evidence="6" key="1">
    <citation type="submission" date="2020-08" db="EMBL/GenBank/DDBJ databases">
        <title>Genome public.</title>
        <authorList>
            <person name="Liu C."/>
            <person name="Sun Q."/>
        </authorList>
    </citation>
    <scope>NUCLEOTIDE SEQUENCE</scope>
    <source>
        <strain evidence="6">NSJ-44</strain>
    </source>
</reference>
<dbReference type="InterPro" id="IPR003594">
    <property type="entry name" value="HATPase_dom"/>
</dbReference>
<sequence length="185" mass="20080">MKDLSLHILDIAQNSVVANAKLVQIRFTVSRAQDLLTIEVEDNGKGMDEAMVARVTSPFTTTRTTRKVGLGIPLFKAGAERSGGSFSIRSQVGVGTVVQATYQLSNIDRPPMGDLAGTVVSLVMCNPLIDFVFAYKVDGDAFVFDTREIRQQLGGDVPLETPQVVSWMQEYLQEGIDSLNGGVLE</sequence>
<keyword evidence="3 6" id="KW-0808">Transferase</keyword>
<keyword evidence="3 6" id="KW-0418">Kinase</keyword>
<evidence type="ECO:0000256" key="3">
    <source>
        <dbReference type="ARBA" id="ARBA00022777"/>
    </source>
</evidence>
<dbReference type="Gene3D" id="3.30.565.10">
    <property type="entry name" value="Histidine kinase-like ATPase, C-terminal domain"/>
    <property type="match status" value="1"/>
</dbReference>
<evidence type="ECO:0000313" key="6">
    <source>
        <dbReference type="EMBL" id="MBC8528957.1"/>
    </source>
</evidence>
<evidence type="ECO:0000259" key="5">
    <source>
        <dbReference type="PROSITE" id="PS50109"/>
    </source>
</evidence>
<evidence type="ECO:0000256" key="2">
    <source>
        <dbReference type="ARBA" id="ARBA00012438"/>
    </source>
</evidence>
<dbReference type="SUPFAM" id="SSF55874">
    <property type="entry name" value="ATPase domain of HSP90 chaperone/DNA topoisomerase II/histidine kinase"/>
    <property type="match status" value="1"/>
</dbReference>
<comment type="caution">
    <text evidence="6">The sequence shown here is derived from an EMBL/GenBank/DDBJ whole genome shotgun (WGS) entry which is preliminary data.</text>
</comment>
<dbReference type="AlphaFoldDB" id="A0A926D071"/>
<protein>
    <recommendedName>
        <fullName evidence="2">histidine kinase</fullName>
        <ecNumber evidence="2">2.7.13.3</ecNumber>
    </recommendedName>
</protein>
<dbReference type="InterPro" id="IPR036890">
    <property type="entry name" value="HATPase_C_sf"/>
</dbReference>
<dbReference type="GO" id="GO:0000160">
    <property type="term" value="P:phosphorelay signal transduction system"/>
    <property type="evidence" value="ECO:0007669"/>
    <property type="project" value="UniProtKB-KW"/>
</dbReference>
<dbReference type="RefSeq" id="WP_249284883.1">
    <property type="nucleotide sequence ID" value="NZ_JACRSO010000002.1"/>
</dbReference>
<dbReference type="Pfam" id="PF02518">
    <property type="entry name" value="HATPase_c"/>
    <property type="match status" value="1"/>
</dbReference>
<name>A0A926D071_9FIRM</name>
<organism evidence="6 7">
    <name type="scientific">Luoshenia tenuis</name>
    <dbReference type="NCBI Taxonomy" id="2763654"/>
    <lineage>
        <taxon>Bacteria</taxon>
        <taxon>Bacillati</taxon>
        <taxon>Bacillota</taxon>
        <taxon>Clostridia</taxon>
        <taxon>Christensenellales</taxon>
        <taxon>Christensenellaceae</taxon>
        <taxon>Luoshenia</taxon>
    </lineage>
</organism>
<evidence type="ECO:0000313" key="7">
    <source>
        <dbReference type="Proteomes" id="UP000654279"/>
    </source>
</evidence>
<comment type="catalytic activity">
    <reaction evidence="1">
        <text>ATP + protein L-histidine = ADP + protein N-phospho-L-histidine.</text>
        <dbReference type="EC" id="2.7.13.3"/>
    </reaction>
</comment>
<gene>
    <name evidence="6" type="ORF">H8699_05915</name>
</gene>
<dbReference type="InterPro" id="IPR005467">
    <property type="entry name" value="His_kinase_dom"/>
</dbReference>
<proteinExistence type="predicted"/>
<evidence type="ECO:0000256" key="1">
    <source>
        <dbReference type="ARBA" id="ARBA00000085"/>
    </source>
</evidence>
<feature type="domain" description="Histidine kinase" evidence="5">
    <location>
        <begin position="1"/>
        <end position="106"/>
    </location>
</feature>
<dbReference type="Proteomes" id="UP000654279">
    <property type="component" value="Unassembled WGS sequence"/>
</dbReference>
<accession>A0A926D071</accession>
<evidence type="ECO:0000256" key="4">
    <source>
        <dbReference type="ARBA" id="ARBA00023012"/>
    </source>
</evidence>
<dbReference type="PRINTS" id="PR00344">
    <property type="entry name" value="BCTRLSENSOR"/>
</dbReference>
<dbReference type="EC" id="2.7.13.3" evidence="2"/>
<keyword evidence="7" id="KW-1185">Reference proteome</keyword>
<keyword evidence="4" id="KW-0902">Two-component regulatory system</keyword>
<dbReference type="GO" id="GO:0004673">
    <property type="term" value="F:protein histidine kinase activity"/>
    <property type="evidence" value="ECO:0007669"/>
    <property type="project" value="UniProtKB-EC"/>
</dbReference>
<dbReference type="PROSITE" id="PS50109">
    <property type="entry name" value="HIS_KIN"/>
    <property type="match status" value="1"/>
</dbReference>